<keyword evidence="1" id="KW-0732">Signal</keyword>
<proteinExistence type="predicted"/>
<protein>
    <recommendedName>
        <fullName evidence="4">GPI anchored cell wall protein</fullName>
    </recommendedName>
</protein>
<dbReference type="Proteomes" id="UP000722485">
    <property type="component" value="Unassembled WGS sequence"/>
</dbReference>
<accession>A0A9P5HF15</accession>
<feature type="chain" id="PRO_5040297068" description="GPI anchored cell wall protein" evidence="1">
    <location>
        <begin position="20"/>
        <end position="204"/>
    </location>
</feature>
<evidence type="ECO:0008006" key="4">
    <source>
        <dbReference type="Google" id="ProtNLM"/>
    </source>
</evidence>
<dbReference type="AlphaFoldDB" id="A0A9P5HF15"/>
<feature type="signal peptide" evidence="1">
    <location>
        <begin position="1"/>
        <end position="19"/>
    </location>
</feature>
<reference evidence="2" key="1">
    <citation type="submission" date="2020-03" db="EMBL/GenBank/DDBJ databases">
        <title>Draft Genome Sequence of Cylindrodendrum hubeiense.</title>
        <authorList>
            <person name="Buettner E."/>
            <person name="Kellner H."/>
        </authorList>
    </citation>
    <scope>NUCLEOTIDE SEQUENCE</scope>
    <source>
        <strain evidence="2">IHI 201604</strain>
    </source>
</reference>
<evidence type="ECO:0000256" key="1">
    <source>
        <dbReference type="SAM" id="SignalP"/>
    </source>
</evidence>
<gene>
    <name evidence="2" type="ORF">G7Z17_g5378</name>
</gene>
<dbReference type="PANTHER" id="PTHR40640:SF1">
    <property type="entry name" value="ANCHORED GLYCOPROTEIN, PUTATIVE (AFU_ORTHOLOGUE AFUA_8G04860)-RELATED"/>
    <property type="match status" value="1"/>
</dbReference>
<dbReference type="PANTHER" id="PTHR40640">
    <property type="entry name" value="ANCHORED GLYCOPROTEIN, PUTATIVE (AFU_ORTHOLOGUE AFUA_8G04860)-RELATED"/>
    <property type="match status" value="1"/>
</dbReference>
<evidence type="ECO:0000313" key="3">
    <source>
        <dbReference type="Proteomes" id="UP000722485"/>
    </source>
</evidence>
<name>A0A9P5HF15_9HYPO</name>
<keyword evidence="3" id="KW-1185">Reference proteome</keyword>
<dbReference type="OrthoDB" id="4991875at2759"/>
<dbReference type="EMBL" id="JAANBB010000088">
    <property type="protein sequence ID" value="KAF7550964.1"/>
    <property type="molecule type" value="Genomic_DNA"/>
</dbReference>
<organism evidence="2 3">
    <name type="scientific">Cylindrodendrum hubeiense</name>
    <dbReference type="NCBI Taxonomy" id="595255"/>
    <lineage>
        <taxon>Eukaryota</taxon>
        <taxon>Fungi</taxon>
        <taxon>Dikarya</taxon>
        <taxon>Ascomycota</taxon>
        <taxon>Pezizomycotina</taxon>
        <taxon>Sordariomycetes</taxon>
        <taxon>Hypocreomycetidae</taxon>
        <taxon>Hypocreales</taxon>
        <taxon>Nectriaceae</taxon>
        <taxon>Cylindrodendrum</taxon>
    </lineage>
</organism>
<sequence length="204" mass="20114">MTRSLFLLALYSGAAAAAAAKTTVKVDFIGYNQEGVQASIVDVDSAATTFALSCPESASCYVPGGSMNFTYGPSTMAYTFVDDESHITNSLSCKLTPSKDVADCTGVVESKASGTVRTSAIKTTASGYTATAINVTITAGATKLSANAAETTGSDATASTVATAAATGSSSTASNTDNGGGPVATQNVVLAGFVAAVGGAVMLL</sequence>
<evidence type="ECO:0000313" key="2">
    <source>
        <dbReference type="EMBL" id="KAF7550964.1"/>
    </source>
</evidence>
<comment type="caution">
    <text evidence="2">The sequence shown here is derived from an EMBL/GenBank/DDBJ whole genome shotgun (WGS) entry which is preliminary data.</text>
</comment>